<organism evidence="2 3">
    <name type="scientific">Elysia crispata</name>
    <name type="common">lettuce slug</name>
    <dbReference type="NCBI Taxonomy" id="231223"/>
    <lineage>
        <taxon>Eukaryota</taxon>
        <taxon>Metazoa</taxon>
        <taxon>Spiralia</taxon>
        <taxon>Lophotrochozoa</taxon>
        <taxon>Mollusca</taxon>
        <taxon>Gastropoda</taxon>
        <taxon>Heterobranchia</taxon>
        <taxon>Euthyneura</taxon>
        <taxon>Panpulmonata</taxon>
        <taxon>Sacoglossa</taxon>
        <taxon>Placobranchoidea</taxon>
        <taxon>Plakobranchidae</taxon>
        <taxon>Elysia</taxon>
    </lineage>
</organism>
<dbReference type="EMBL" id="JAWDGP010003792">
    <property type="protein sequence ID" value="KAK3770710.1"/>
    <property type="molecule type" value="Genomic_DNA"/>
</dbReference>
<dbReference type="SUPFAM" id="SSF50494">
    <property type="entry name" value="Trypsin-like serine proteases"/>
    <property type="match status" value="1"/>
</dbReference>
<evidence type="ECO:0000256" key="1">
    <source>
        <dbReference type="SAM" id="MobiDB-lite"/>
    </source>
</evidence>
<evidence type="ECO:0000313" key="3">
    <source>
        <dbReference type="Proteomes" id="UP001283361"/>
    </source>
</evidence>
<dbReference type="AlphaFoldDB" id="A0AAE0ZK88"/>
<keyword evidence="3" id="KW-1185">Reference proteome</keyword>
<feature type="region of interest" description="Disordered" evidence="1">
    <location>
        <begin position="576"/>
        <end position="603"/>
    </location>
</feature>
<evidence type="ECO:0000313" key="2">
    <source>
        <dbReference type="EMBL" id="KAK3770710.1"/>
    </source>
</evidence>
<feature type="compositionally biased region" description="Basic and acidic residues" evidence="1">
    <location>
        <begin position="576"/>
        <end position="585"/>
    </location>
</feature>
<dbReference type="Proteomes" id="UP001283361">
    <property type="component" value="Unassembled WGS sequence"/>
</dbReference>
<reference evidence="2" key="1">
    <citation type="journal article" date="2023" name="G3 (Bethesda)">
        <title>A reference genome for the long-term kleptoplast-retaining sea slug Elysia crispata morphotype clarki.</title>
        <authorList>
            <person name="Eastman K.E."/>
            <person name="Pendleton A.L."/>
            <person name="Shaikh M.A."/>
            <person name="Suttiyut T."/>
            <person name="Ogas R."/>
            <person name="Tomko P."/>
            <person name="Gavelis G."/>
            <person name="Widhalm J.R."/>
            <person name="Wisecaver J.H."/>
        </authorList>
    </citation>
    <scope>NUCLEOTIDE SEQUENCE</scope>
    <source>
        <strain evidence="2">ECLA1</strain>
    </source>
</reference>
<name>A0AAE0ZK88_9GAST</name>
<protein>
    <submittedName>
        <fullName evidence="2">Uncharacterized protein</fullName>
    </submittedName>
</protein>
<gene>
    <name evidence="2" type="ORF">RRG08_037899</name>
</gene>
<proteinExistence type="predicted"/>
<comment type="caution">
    <text evidence="2">The sequence shown here is derived from an EMBL/GenBank/DDBJ whole genome shotgun (WGS) entry which is preliminary data.</text>
</comment>
<feature type="region of interest" description="Disordered" evidence="1">
    <location>
        <begin position="397"/>
        <end position="438"/>
    </location>
</feature>
<dbReference type="InterPro" id="IPR009003">
    <property type="entry name" value="Peptidase_S1_PA"/>
</dbReference>
<feature type="compositionally biased region" description="Basic and acidic residues" evidence="1">
    <location>
        <begin position="415"/>
        <end position="431"/>
    </location>
</feature>
<sequence>MEFKPNCMKHEGHEKYIPVSKFSEDDLPSDFVTYSKRSELFDLIRQQADLTVRIRVGYVSAKRHPEDPFFNIRDTNARRFGSGWVRCVDEEQPSEACPCSECESALEKPPRRLFTVHVQTARHVVYDIDEAKSTVVDLFYDDDTKSAKEISVVSDIDARTSWRKLKQLRCVTLVDSDLDLDLTVLKCMTHDEEVYHRLKAAVGLLNRQTKRFSEHLRVGNYQGKSHCYKVRRVSVSCLQSPISVVVVSHPHGLPKKVTLGVLKEQSLRKNPQTSLLISILKTAGIENKEEYVTKLCNIFKHISLDPDSYYCDSKCVLLEILLDNGPDECRRMSEEEYVRQLKSCRNCKCFTDERQDTLLYTGSVIKTMIEKNSPTDDVDSIIHGLKLFARSCESQMRDTSDQSKNKKPSLQFDCPDTRFDARIGSEPDQSSKLRSSNMNSDSFTLDRIISDHAWFKYRLLSSSSSYFYEEALAPGREPLYMPRYDAATCPGSSGAPVLILHPKSPTFLKHMCQNPVSAKRTSLDEIFYTHCTWRRGVYYSAAFNCEEKLSPTVKKSHCTRYCCDACNDTLVQTDRKEKKDLESRSSTDCPGPPPQLPHSQEESRDSLFYEAIRVCKGIMRTVSNKLWPLQSAQSNDIGISEADMDNISVLVVFPKGESSYCEIYFNTRLVKEEKERLLCLGDEDYGSPDDYEIHLVSTNGAHPTVRLNDDDEILMYIDEFANSDAKLVFVSKNENFPDIGPSLGITLKF</sequence>
<accession>A0AAE0ZK88</accession>